<proteinExistence type="predicted"/>
<sequence>MSSSRLMGAAKCLGKAVVFVPSVVGANVGAAVGLEKIGLPEGKDLKTVPEADDVREDSNPGPRAWDLGYVL</sequence>
<gene>
    <name evidence="1" type="ORF">N7G274_005234</name>
</gene>
<name>A0ABR4AAZ1_9LECA</name>
<comment type="caution">
    <text evidence="1">The sequence shown here is derived from an EMBL/GenBank/DDBJ whole genome shotgun (WGS) entry which is preliminary data.</text>
</comment>
<accession>A0ABR4AAZ1</accession>
<evidence type="ECO:0000313" key="2">
    <source>
        <dbReference type="Proteomes" id="UP001590950"/>
    </source>
</evidence>
<reference evidence="1 2" key="1">
    <citation type="submission" date="2024-09" db="EMBL/GenBank/DDBJ databases">
        <title>Rethinking Asexuality: The Enigmatic Case of Functional Sexual Genes in Lepraria (Stereocaulaceae).</title>
        <authorList>
            <person name="Doellman M."/>
            <person name="Sun Y."/>
            <person name="Barcenas-Pena A."/>
            <person name="Lumbsch H.T."/>
            <person name="Grewe F."/>
        </authorList>
    </citation>
    <scope>NUCLEOTIDE SEQUENCE [LARGE SCALE GENOMIC DNA]</scope>
    <source>
        <strain evidence="1 2">Mercado 3170</strain>
    </source>
</reference>
<dbReference type="EMBL" id="JBEFKJ010000015">
    <property type="protein sequence ID" value="KAL2042046.1"/>
    <property type="molecule type" value="Genomic_DNA"/>
</dbReference>
<keyword evidence="2" id="KW-1185">Reference proteome</keyword>
<evidence type="ECO:0000313" key="1">
    <source>
        <dbReference type="EMBL" id="KAL2042046.1"/>
    </source>
</evidence>
<dbReference type="Proteomes" id="UP001590950">
    <property type="component" value="Unassembled WGS sequence"/>
</dbReference>
<protein>
    <submittedName>
        <fullName evidence="1">Uncharacterized protein</fullName>
    </submittedName>
</protein>
<organism evidence="1 2">
    <name type="scientific">Stereocaulon virgatum</name>
    <dbReference type="NCBI Taxonomy" id="373712"/>
    <lineage>
        <taxon>Eukaryota</taxon>
        <taxon>Fungi</taxon>
        <taxon>Dikarya</taxon>
        <taxon>Ascomycota</taxon>
        <taxon>Pezizomycotina</taxon>
        <taxon>Lecanoromycetes</taxon>
        <taxon>OSLEUM clade</taxon>
        <taxon>Lecanoromycetidae</taxon>
        <taxon>Lecanorales</taxon>
        <taxon>Lecanorineae</taxon>
        <taxon>Stereocaulaceae</taxon>
        <taxon>Stereocaulon</taxon>
    </lineage>
</organism>